<organism evidence="4 5">
    <name type="scientific">Listeria weihenstephanensis</name>
    <dbReference type="NCBI Taxonomy" id="1006155"/>
    <lineage>
        <taxon>Bacteria</taxon>
        <taxon>Bacillati</taxon>
        <taxon>Bacillota</taxon>
        <taxon>Bacilli</taxon>
        <taxon>Bacillales</taxon>
        <taxon>Listeriaceae</taxon>
        <taxon>Listeria</taxon>
    </lineage>
</organism>
<proteinExistence type="predicted"/>
<gene>
    <name evidence="4" type="ORF">UE46_10130</name>
</gene>
<sequence length="549" mass="64334">MTCWEILNIEITTDRKKIKSAYAKKLKITHPDDDIEAFQELKEAFDQALAYAKNDQADGSKLREEIIIWEDTNETPIAVEDDFEERIQALCQSYNTRIDVSAWKKILAESMDWDMYQYETYRECIKTLLLDYYTIMSRPVIRLLFEHFQLWETDGSYYYEAEDYIFENYAEEIYDAPDFAFDTLGDLKGVVLDQFLTLRYALYRSIKQEKFTEAEKIAEQASAIYALDADLVVLQGMILFEKGLENLQDYGATFKRSFAYFNKALRLNAKNVTARFYTILIKTKNAERLEAADRLFLKDVQGGYVLHVELLTGFIYYFGKEYGEAIPFWAELSKEQQAQIKKEWIYALRHQLKLVKQIDDMEEYRVLKMYLKESKSLIKDRFKYWNWAIQMGVYILIFAAIQGCINLMPDHSSESTPTDYEEQIGKEFRNATSAEKESQAGLIARFIVAYDKKEDASTRELFMEDDVAFSYQWEIRDAVTKPARDLFADRLNENITFADSDGQVYSLLYGNDFSELIIISENERIVKIMGAYFDPMDGELRAAIEQKME</sequence>
<dbReference type="AlphaFoldDB" id="A0A1S7FVH3"/>
<keyword evidence="2" id="KW-0346">Stress response</keyword>
<dbReference type="Proteomes" id="UP000223060">
    <property type="component" value="Chromosome"/>
</dbReference>
<keyword evidence="5" id="KW-1185">Reference proteome</keyword>
<name>A0A1S7FVH3_9LIST</name>
<dbReference type="SUPFAM" id="SSF46565">
    <property type="entry name" value="Chaperone J-domain"/>
    <property type="match status" value="1"/>
</dbReference>
<dbReference type="PROSITE" id="PS50076">
    <property type="entry name" value="DNAJ_2"/>
    <property type="match status" value="1"/>
</dbReference>
<evidence type="ECO:0000256" key="2">
    <source>
        <dbReference type="ARBA" id="ARBA00023016"/>
    </source>
</evidence>
<dbReference type="EMBL" id="CP011102">
    <property type="protein sequence ID" value="AQY51380.1"/>
    <property type="molecule type" value="Genomic_DNA"/>
</dbReference>
<protein>
    <recommendedName>
        <fullName evidence="3">J domain-containing protein</fullName>
    </recommendedName>
</protein>
<evidence type="ECO:0000313" key="5">
    <source>
        <dbReference type="Proteomes" id="UP000223060"/>
    </source>
</evidence>
<feature type="domain" description="J" evidence="3">
    <location>
        <begin position="2"/>
        <end position="53"/>
    </location>
</feature>
<evidence type="ECO:0000313" key="4">
    <source>
        <dbReference type="EMBL" id="AQY51380.1"/>
    </source>
</evidence>
<dbReference type="Gene3D" id="1.10.287.110">
    <property type="entry name" value="DnaJ domain"/>
    <property type="match status" value="1"/>
</dbReference>
<dbReference type="InterPro" id="IPR036869">
    <property type="entry name" value="J_dom_sf"/>
</dbReference>
<dbReference type="InterPro" id="IPR001623">
    <property type="entry name" value="DnaJ_domain"/>
</dbReference>
<dbReference type="CDD" id="cd06257">
    <property type="entry name" value="DnaJ"/>
    <property type="match status" value="1"/>
</dbReference>
<dbReference type="KEGG" id="lwi:UE46_10130"/>
<dbReference type="RefSeq" id="WP_118907593.1">
    <property type="nucleotide sequence ID" value="NZ_CP011102.1"/>
</dbReference>
<reference evidence="5" key="1">
    <citation type="submission" date="2015-03" db="EMBL/GenBank/DDBJ databases">
        <authorList>
            <person name="Ferrari E."/>
            <person name="Walter M.C."/>
            <person name="Huptas C."/>
            <person name="Scherer S."/>
            <person name="Mueller-Herbst S."/>
        </authorList>
    </citation>
    <scope>NUCLEOTIDE SEQUENCE [LARGE SCALE GENOMIC DNA]</scope>
    <source>
        <strain evidence="5">LWP01</strain>
    </source>
</reference>
<evidence type="ECO:0000256" key="1">
    <source>
        <dbReference type="ARBA" id="ARBA00022705"/>
    </source>
</evidence>
<evidence type="ECO:0000259" key="3">
    <source>
        <dbReference type="PROSITE" id="PS50076"/>
    </source>
</evidence>
<dbReference type="GO" id="GO:0006260">
    <property type="term" value="P:DNA replication"/>
    <property type="evidence" value="ECO:0007669"/>
    <property type="project" value="UniProtKB-KW"/>
</dbReference>
<accession>A0A1S7FVH3</accession>
<keyword evidence="1" id="KW-0235">DNA replication</keyword>